<dbReference type="InterPro" id="IPR042197">
    <property type="entry name" value="Apaf_helical"/>
</dbReference>
<feature type="region of interest" description="Disordered" evidence="1">
    <location>
        <begin position="703"/>
        <end position="728"/>
    </location>
</feature>
<dbReference type="Pfam" id="PF03372">
    <property type="entry name" value="Exo_endo_phos"/>
    <property type="match status" value="1"/>
</dbReference>
<dbReference type="Gene3D" id="1.10.8.430">
    <property type="entry name" value="Helical domain of apoptotic protease-activating factors"/>
    <property type="match status" value="1"/>
</dbReference>
<proteinExistence type="predicted"/>
<dbReference type="EMBL" id="OIVN01002294">
    <property type="protein sequence ID" value="SPD02352.1"/>
    <property type="molecule type" value="Genomic_DNA"/>
</dbReference>
<dbReference type="PANTHER" id="PTHR33116:SF86">
    <property type="entry name" value="REVERSE TRANSCRIPTASE DOMAIN-CONTAINING PROTEIN"/>
    <property type="match status" value="1"/>
</dbReference>
<feature type="region of interest" description="Disordered" evidence="1">
    <location>
        <begin position="666"/>
        <end position="691"/>
    </location>
</feature>
<evidence type="ECO:0000313" key="3">
    <source>
        <dbReference type="EMBL" id="SPD02352.1"/>
    </source>
</evidence>
<feature type="compositionally biased region" description="Basic and acidic residues" evidence="1">
    <location>
        <begin position="844"/>
        <end position="857"/>
    </location>
</feature>
<organism evidence="3">
    <name type="scientific">Fagus sylvatica</name>
    <name type="common">Beechnut</name>
    <dbReference type="NCBI Taxonomy" id="28930"/>
    <lineage>
        <taxon>Eukaryota</taxon>
        <taxon>Viridiplantae</taxon>
        <taxon>Streptophyta</taxon>
        <taxon>Embryophyta</taxon>
        <taxon>Tracheophyta</taxon>
        <taxon>Spermatophyta</taxon>
        <taxon>Magnoliopsida</taxon>
        <taxon>eudicotyledons</taxon>
        <taxon>Gunneridae</taxon>
        <taxon>Pentapetalae</taxon>
        <taxon>rosids</taxon>
        <taxon>fabids</taxon>
        <taxon>Fagales</taxon>
        <taxon>Fagaceae</taxon>
        <taxon>Fagus</taxon>
    </lineage>
</organism>
<dbReference type="InterPro" id="IPR026960">
    <property type="entry name" value="RVT-Znf"/>
</dbReference>
<dbReference type="GO" id="GO:0003824">
    <property type="term" value="F:catalytic activity"/>
    <property type="evidence" value="ECO:0007669"/>
    <property type="project" value="InterPro"/>
</dbReference>
<dbReference type="InterPro" id="IPR005135">
    <property type="entry name" value="Endo/exonuclease/phosphatase"/>
</dbReference>
<dbReference type="SUPFAM" id="SSF56219">
    <property type="entry name" value="DNase I-like"/>
    <property type="match status" value="1"/>
</dbReference>
<feature type="domain" description="Reverse transcriptase" evidence="2">
    <location>
        <begin position="1307"/>
        <end position="1558"/>
    </location>
</feature>
<dbReference type="Pfam" id="PF14111">
    <property type="entry name" value="DUF4283"/>
    <property type="match status" value="1"/>
</dbReference>
<dbReference type="InterPro" id="IPR036691">
    <property type="entry name" value="Endo/exonu/phosph_ase_sf"/>
</dbReference>
<dbReference type="PROSITE" id="PS50878">
    <property type="entry name" value="RT_POL"/>
    <property type="match status" value="1"/>
</dbReference>
<sequence length="1925" mass="220659">MECPSKIIEKCLVDPILECLVERVRKHIGYLIHLNSNFENLKVQFQKLGEKRHDVQSLIDAKRRNGQEILLVVQSWVAKVDEIKQDLQRFIDEDVKANKMCLGGCCPDLKAKKKTLEIDAETGNDQVIAPEVEQWVGNISQGLQRFIDIEDKMCLDLKSRYSLSRKAKKKTLEIDGLLKEAEPFVTEMAYSPPPLGIVSTEVFQHFESRRSIMQKVLEALRGRRHQHDCHMRYGEDWENNNGKRGIPCGGQNKRCKILLTSRNEEACKQSQKIFPIKELSGEEEWNLFREMAGDCVDTPGLCPIAKKVAKECGGLPIAIVTVARALENKTKDEWIAALQQLKKYGVGRRLFAKIDNVAEARSRVHAMVKDLKRSFLLLNSEKEECVKMHDVVWDVAISIADQQVIVVVTVVVSTDLRFRSVSIGGRGEAMDDIEGLWDSFTLNEKEGVPFDFGVEEDSKQSYLAARFMTSRVINIEAVVRTFRPLWRTVQGFTARDLGNNMMVFVFEDASDMERVLQAEPWMYDKHLVAFQRVDADTSIAEMECRWVSFWGWLRRLGENEEERGREGCMRVRVKLDISKPLCRGRMARFMEGKETWISFRYERLPNLCYWCGMLTHGERDCERWLRSKGSLRREDQQYGPWMRASVEKPLRWVEIRVAGRSDVPRWGKTHFNEGPSGGLKAPQNGGGESTVVKPFMDFSQLKETLPNNTGADIPSEDTGQKSMRDPLTDLNSPPFISESAKIHEDLTFSQDSCSVPKSSRINGVHNVKLGGLKENALDQNGNSRIFEDITGVSGNSKIASPGKKKGTCEVQYTPAGKENMPKYTYDTSEVHETNSQVEPRGTWRRSDNWKQEGEGRRGPKSYNTGWGFGGGWLTAPLHPMNLISWNCRGLGNLQAVLVLHQLVKSQGPTVLFLMETKLDVREMEVLRVKLRFKYCFAVPSLRRSGGLALLWNDPTQITIRNFSQNHIDSHIQLSGVICWRFTGFYGHPEGHRKRESWELLDKLYSLDNLPWLCMGDFNEIVSMEERSGEVLGSTRSMQAFGACINRSGLIDLGFRGVPFTWENRREGAALIQKQLDRAMANTAWMDCYNMCSVSHMVCTHSDHVPLLLTLDTSIRLSQPKRRPRKFEEKWSLHPECEKIIQTVWNDGVIEGSPMFILSEKIKKCRESLYRWYKDIAGEFHNKIKAHTASLSSLISTNLVGQHDIEIASVKAEINKLLLSEELHWRQRSRMTWLAAGDSNTKYFHKQAHQRRRNNCIVGLLNNENEWCTEEEKVEDIVVSYFENIFHTSNPEDLSDILSAVNSTVTPEANHRLLQSFTADEVRVALFQMHPSKAPGPDDSQSAFVPGRLITDNVAVAFEFIHKLKAKRKGKKGEMAVKLDMSKAYDRVEWAFVENIMRRMGFSERWIALLMECIRTVKYSVLIDGVPKGFITPTRGIRQGDPLSPYVFLLCAEGLSAMLQKASLSGHLKGLQLCRGGPWVSHLFFADDSLLFGQATIEECSKMLEILNLYERSSGQKINMDKTAIHFSTNTAQDNRLAIRAFWGSQGVNNFDKYLGLPAMIGRSKKSIFNGLKERIVQRLQGWKERFLSKAGREILIKAVAQAIPTYAMNCFRLPKSWCDEVNGLIARYWWGQQKDERKLHWIKWGKLCTAKADGGLGFRNLSSFNSALLAKQCWRILHYPQSLFFRVFKARYFPNCSFIDAQLGSNPSFLWRSFLWGRDTLIKGLEWQSQTGQPLRPRWKATSSGIFTVKSAYDMLEAEKKREKSGECSYSANLRWLWRKNWKLAIPGKVKHFLWRAYHETLPTNQQLHRRKIRASPLCSICVLAEESTHHALWQCPMARNTWALVPGRMQKIPNQEGDFSSFMQWIFQQFPREEVEEWAITAWSIWNARNSFVFKEHQLSPTTIRTEAMSLRRDFIQAKSSVHY</sequence>
<evidence type="ECO:0000256" key="1">
    <source>
        <dbReference type="SAM" id="MobiDB-lite"/>
    </source>
</evidence>
<evidence type="ECO:0000259" key="2">
    <source>
        <dbReference type="PROSITE" id="PS50878"/>
    </source>
</evidence>
<protein>
    <recommendedName>
        <fullName evidence="2">Reverse transcriptase domain-containing protein</fullName>
    </recommendedName>
</protein>
<dbReference type="Pfam" id="PF14392">
    <property type="entry name" value="zf-CCHC_4"/>
    <property type="match status" value="1"/>
</dbReference>
<dbReference type="Pfam" id="PF13966">
    <property type="entry name" value="zf-RVT"/>
    <property type="match status" value="1"/>
</dbReference>
<dbReference type="InterPro" id="IPR000477">
    <property type="entry name" value="RT_dom"/>
</dbReference>
<dbReference type="CDD" id="cd01650">
    <property type="entry name" value="RT_nLTR_like"/>
    <property type="match status" value="1"/>
</dbReference>
<reference evidence="3" key="1">
    <citation type="submission" date="2018-02" db="EMBL/GenBank/DDBJ databases">
        <authorList>
            <person name="Cohen D.B."/>
            <person name="Kent A.D."/>
        </authorList>
    </citation>
    <scope>NUCLEOTIDE SEQUENCE</scope>
</reference>
<dbReference type="Gene3D" id="3.60.10.10">
    <property type="entry name" value="Endonuclease/exonuclease/phosphatase"/>
    <property type="match status" value="1"/>
</dbReference>
<dbReference type="Pfam" id="PF00078">
    <property type="entry name" value="RVT_1"/>
    <property type="match status" value="1"/>
</dbReference>
<dbReference type="InterPro" id="IPR025836">
    <property type="entry name" value="Zn_knuckle_CX2CX4HX4C"/>
</dbReference>
<name>A0A2N9GRT8_FAGSY</name>
<dbReference type="InterPro" id="IPR027417">
    <property type="entry name" value="P-loop_NTPase"/>
</dbReference>
<dbReference type="InterPro" id="IPR025558">
    <property type="entry name" value="DUF4283"/>
</dbReference>
<feature type="compositionally biased region" description="Basic and acidic residues" evidence="1">
    <location>
        <begin position="718"/>
        <end position="727"/>
    </location>
</feature>
<dbReference type="SUPFAM" id="SSF52540">
    <property type="entry name" value="P-loop containing nucleoside triphosphate hydrolases"/>
    <property type="match status" value="1"/>
</dbReference>
<gene>
    <name evidence="3" type="ORF">FSB_LOCUS30234</name>
</gene>
<accession>A0A2N9GRT8</accession>
<dbReference type="PANTHER" id="PTHR33116">
    <property type="entry name" value="REVERSE TRANSCRIPTASE ZINC-BINDING DOMAIN-CONTAINING PROTEIN-RELATED-RELATED"/>
    <property type="match status" value="1"/>
</dbReference>
<feature type="region of interest" description="Disordered" evidence="1">
    <location>
        <begin position="829"/>
        <end position="860"/>
    </location>
</feature>
<dbReference type="GO" id="GO:0043531">
    <property type="term" value="F:ADP binding"/>
    <property type="evidence" value="ECO:0007669"/>
    <property type="project" value="InterPro"/>
</dbReference>